<gene>
    <name evidence="1" type="ORF">COZ13_01560</name>
</gene>
<feature type="non-terminal residue" evidence="1">
    <location>
        <position position="1135"/>
    </location>
</feature>
<name>A0A2M7P3T9_9BACT</name>
<dbReference type="Pfam" id="PF07494">
    <property type="entry name" value="Reg_prop"/>
    <property type="match status" value="1"/>
</dbReference>
<dbReference type="InterPro" id="IPR011047">
    <property type="entry name" value="Quinoprotein_ADH-like_sf"/>
</dbReference>
<protein>
    <recommendedName>
        <fullName evidence="3">Bacterial Ig-like domain-containing protein</fullName>
    </recommendedName>
</protein>
<organism evidence="1 2">
    <name type="scientific">Candidatus Desantisbacteria bacterium CG_4_10_14_3_um_filter_40_18</name>
    <dbReference type="NCBI Taxonomy" id="1974544"/>
    <lineage>
        <taxon>Bacteria</taxon>
        <taxon>Candidatus Desantisiibacteriota</taxon>
    </lineage>
</organism>
<proteinExistence type="predicted"/>
<reference evidence="2" key="1">
    <citation type="submission" date="2017-09" db="EMBL/GenBank/DDBJ databases">
        <title>Depth-based differentiation of microbial function through sediment-hosted aquifers and enrichment of novel symbionts in the deep terrestrial subsurface.</title>
        <authorList>
            <person name="Probst A.J."/>
            <person name="Ladd B."/>
            <person name="Jarett J.K."/>
            <person name="Geller-Mcgrath D.E."/>
            <person name="Sieber C.M.K."/>
            <person name="Emerson J.B."/>
            <person name="Anantharaman K."/>
            <person name="Thomas B.C."/>
            <person name="Malmstrom R."/>
            <person name="Stieglmeier M."/>
            <person name="Klingl A."/>
            <person name="Woyke T."/>
            <person name="Ryan C.M."/>
            <person name="Banfield J.F."/>
        </authorList>
    </citation>
    <scope>NUCLEOTIDE SEQUENCE [LARGE SCALE GENOMIC DNA]</scope>
</reference>
<dbReference type="AlphaFoldDB" id="A0A2M7P3T9"/>
<dbReference type="EMBL" id="PFKI01000050">
    <property type="protein sequence ID" value="PIY20186.1"/>
    <property type="molecule type" value="Genomic_DNA"/>
</dbReference>
<evidence type="ECO:0000313" key="2">
    <source>
        <dbReference type="Proteomes" id="UP000231028"/>
    </source>
</evidence>
<dbReference type="Proteomes" id="UP000231028">
    <property type="component" value="Unassembled WGS sequence"/>
</dbReference>
<dbReference type="Gene3D" id="2.60.40.10">
    <property type="entry name" value="Immunoglobulins"/>
    <property type="match status" value="2"/>
</dbReference>
<comment type="caution">
    <text evidence="1">The sequence shown here is derived from an EMBL/GenBank/DDBJ whole genome shotgun (WGS) entry which is preliminary data.</text>
</comment>
<accession>A0A2M7P3T9</accession>
<sequence>MFQKICYLILLICLSGCIPKGFIILDEAEEASDGPQLTITVSPDPALPEEMITVAVVSDRLLVDAPTVLIVQHYEKRGTDITNTLETMDQLTWQGTYTIKSGYDGTALVKVFNALDEEGNKSYGTTSFEVAEAEAVAEVGAAEEIPSEEMTIEYENVQWHDIRGEYGVSRAPMLTNQEISNNISCIAEDEERLWFGTNYGIGQYDKLTQDWKGFLNKKGGISNSIHCMAMDDDFVWFGSQGDGLFRYQNSTDKWLAFPADNKCHDPNINDILIVNDLVWVATNRGLAKYDKLSLQWTAYTFQTTYDQLISEKITKLAWLYPYFWIGTDKGLMSYDSLSDVWQDRTAICSKNITSLFMDKNYLWIGTPDSGVIQYNTTANATRTYTVSNGLYSNGVLSLAVDTSHVFVGHSGGISEFDKSNNTWMSFTQTKIGDIFRPLDSVQAVYLENDGNPWIGMNSGLIDISQSELMEAIEPTIIELIPAMNTILSTGFPEITAKYEDNIGGSGIDSLAVWLVIDGEQVYGTATTQEFYYKPMTPLTEGEHSLEIQVTDKCGNIATRKNTFNIALPKLSYKLLVSQAFVKSGQEISVTIDASEELIGTPTALLSFASVTTSLFENTTDGTSVSAPDLIENGTETGTWTSFGSWETKNRKQWRGTVKLPINVLGTGIVTIEGLEDIHGQKPKDFPVARVMAINKENAGIIAPRIISMATATIAGTTTNILTGTATPGSFVNLMVDGKVVRTVMADAAGNFAFKNISNVMLKTGTATTIIISSTDRAKITSNVSETMITPDLNMLIDFPKMASNTVNVRGVARQTIGTISGYVAYGSMSVPLSMAIVNGADATGGMGWMGNASILAKIDGVGTITIIATDSSGQQATFTSMLRIDTIPPGTPTITIERMPTSGWIIHGTATKTMMVELWTDKGLAGTITPSLSGTFTVKANPKMILSGTTTLWAVNVDKAGNRALSENVIIYPPLRIFAKLPQLVNTLFDVGGVASQAIGTISGELMYDNGSVSLNMAIANITSNNDWVGSASIPVGVEGVGTVSIVAVDTYGQRAEVIGTLSIDTIPPGTPTIAATNTATNGWVIYGTATDAVMVRLWIGKELVGTATPSLSGTFTIKSPQQQIGTTTVWAIGV</sequence>
<dbReference type="InterPro" id="IPR011110">
    <property type="entry name" value="Reg_prop"/>
</dbReference>
<evidence type="ECO:0000313" key="1">
    <source>
        <dbReference type="EMBL" id="PIY20186.1"/>
    </source>
</evidence>
<dbReference type="InterPro" id="IPR015943">
    <property type="entry name" value="WD40/YVTN_repeat-like_dom_sf"/>
</dbReference>
<dbReference type="SUPFAM" id="SSF50998">
    <property type="entry name" value="Quinoprotein alcohol dehydrogenase-like"/>
    <property type="match status" value="1"/>
</dbReference>
<dbReference type="InterPro" id="IPR013783">
    <property type="entry name" value="Ig-like_fold"/>
</dbReference>
<dbReference type="Gene3D" id="2.130.10.10">
    <property type="entry name" value="YVTN repeat-like/Quinoprotein amine dehydrogenase"/>
    <property type="match status" value="2"/>
</dbReference>
<evidence type="ECO:0008006" key="3">
    <source>
        <dbReference type="Google" id="ProtNLM"/>
    </source>
</evidence>